<dbReference type="eggNOG" id="ENOG5031ERC">
    <property type="taxonomic scope" value="Bacteria"/>
</dbReference>
<dbReference type="AlphaFoldDB" id="A0A076ENH0"/>
<keyword evidence="2" id="KW-0732">Signal</keyword>
<dbReference type="RefSeq" id="WP_128640484.1">
    <property type="nucleotide sequence ID" value="NZ_CP008947.1"/>
</dbReference>
<evidence type="ECO:0000256" key="1">
    <source>
        <dbReference type="SAM" id="MobiDB-lite"/>
    </source>
</evidence>
<gene>
    <name evidence="3" type="ORF">EP51_22980</name>
</gene>
<accession>A0A076ENH0</accession>
<reference evidence="3 4" key="1">
    <citation type="submission" date="2014-07" db="EMBL/GenBank/DDBJ databases">
        <title>Genome Sequence of Rhodococcus opacus Strain R7, a Biodegrader of Mono- and Polycyclic Aromatic Hydrocarbons.</title>
        <authorList>
            <person name="Di Gennaro P."/>
            <person name="Zampolli J."/>
            <person name="Presti I."/>
            <person name="Cappelletti M."/>
            <person name="D'Ursi P."/>
            <person name="Orro A."/>
            <person name="Mezzelani A."/>
            <person name="Milanesi L."/>
        </authorList>
    </citation>
    <scope>NUCLEOTIDE SEQUENCE [LARGE SCALE GENOMIC DNA]</scope>
    <source>
        <strain evidence="3 4">R7</strain>
    </source>
</reference>
<feature type="chain" id="PRO_5001711936" evidence="2">
    <location>
        <begin position="28"/>
        <end position="134"/>
    </location>
</feature>
<feature type="region of interest" description="Disordered" evidence="1">
    <location>
        <begin position="114"/>
        <end position="134"/>
    </location>
</feature>
<evidence type="ECO:0000256" key="2">
    <source>
        <dbReference type="SAM" id="SignalP"/>
    </source>
</evidence>
<organism evidence="3 4">
    <name type="scientific">Rhodococcus opacus</name>
    <name type="common">Nocardia opaca</name>
    <dbReference type="NCBI Taxonomy" id="37919"/>
    <lineage>
        <taxon>Bacteria</taxon>
        <taxon>Bacillati</taxon>
        <taxon>Actinomycetota</taxon>
        <taxon>Actinomycetes</taxon>
        <taxon>Mycobacteriales</taxon>
        <taxon>Nocardiaceae</taxon>
        <taxon>Rhodococcus</taxon>
    </lineage>
</organism>
<dbReference type="EMBL" id="CP008947">
    <property type="protein sequence ID" value="AII07361.1"/>
    <property type="molecule type" value="Genomic_DNA"/>
</dbReference>
<feature type="signal peptide" evidence="2">
    <location>
        <begin position="1"/>
        <end position="27"/>
    </location>
</feature>
<name>A0A076ENH0_RHOOP</name>
<evidence type="ECO:0000313" key="3">
    <source>
        <dbReference type="EMBL" id="AII07361.1"/>
    </source>
</evidence>
<evidence type="ECO:0000313" key="4">
    <source>
        <dbReference type="Proteomes" id="UP000028488"/>
    </source>
</evidence>
<sequence length="134" mass="13395">MHFSRGTLTIAALAGAASLALAPTATAATTYQITVVPPIGTVHANNLVTLGALVTPTPTGTDGSTPVELEITEPAGDVNTRTIPLTLGAGTAAIRTHEAGRYTVVFTYAPPNGTPAETTTQFDAVPSPGLGLGS</sequence>
<proteinExistence type="predicted"/>
<protein>
    <submittedName>
        <fullName evidence="3">Membrane protein</fullName>
    </submittedName>
</protein>
<dbReference type="Proteomes" id="UP000028488">
    <property type="component" value="Chromosome"/>
</dbReference>